<reference evidence="4" key="1">
    <citation type="journal article" date="2013" name="Genome Announc.">
        <title>Draft genome sequence of the grapevine dieback fungus Eutypa lata UCR-EL1.</title>
        <authorList>
            <person name="Blanco-Ulate B."/>
            <person name="Rolshausen P.E."/>
            <person name="Cantu D."/>
        </authorList>
    </citation>
    <scope>NUCLEOTIDE SEQUENCE [LARGE SCALE GENOMIC DNA]</scope>
    <source>
        <strain evidence="4">UCR-EL1</strain>
    </source>
</reference>
<sequence>MTLLVLYLGSVADWALTLHAPGDDGDGDGDGDDEGKGEIKHGAEFRKIQERVEQADADAGIVYADPVRGGRVRPDGVQLRWAVASAKRKNPSSSAAAAAALGAGGDKDGWVPLEPGQLPFWCLDETPRRLRVPYEEDADQIRHPTGVVGVAEVEVAVGGESGSKEEGKEREALGAVYDAVFGKQAAGKGDAWEVRTLAGEGRHPPGRVVLAAAQEGGSNGTGAADIKITFYTDDEDWVGKTIGGKVDDEHTLEFKLVAATSK</sequence>
<dbReference type="PANTHER" id="PTHR40265">
    <property type="entry name" value="BLL2707 PROTEIN"/>
    <property type="match status" value="1"/>
</dbReference>
<feature type="chain" id="PRO_5004084848" evidence="2">
    <location>
        <begin position="18"/>
        <end position="262"/>
    </location>
</feature>
<name>M7SPZ9_EUTLA</name>
<dbReference type="HOGENOM" id="CLU_1061858_0_0_1"/>
<evidence type="ECO:0000256" key="1">
    <source>
        <dbReference type="SAM" id="MobiDB-lite"/>
    </source>
</evidence>
<dbReference type="GO" id="GO:0051213">
    <property type="term" value="F:dioxygenase activity"/>
    <property type="evidence" value="ECO:0007669"/>
    <property type="project" value="UniProtKB-KW"/>
</dbReference>
<evidence type="ECO:0000256" key="2">
    <source>
        <dbReference type="SAM" id="SignalP"/>
    </source>
</evidence>
<evidence type="ECO:0000313" key="3">
    <source>
        <dbReference type="EMBL" id="EMR66523.1"/>
    </source>
</evidence>
<dbReference type="AlphaFoldDB" id="M7SPZ9"/>
<proteinExistence type="predicted"/>
<feature type="compositionally biased region" description="Acidic residues" evidence="1">
    <location>
        <begin position="23"/>
        <end position="33"/>
    </location>
</feature>
<keyword evidence="2" id="KW-0732">Signal</keyword>
<accession>M7SPZ9</accession>
<dbReference type="KEGG" id="ela:UCREL1_6488"/>
<feature type="signal peptide" evidence="2">
    <location>
        <begin position="1"/>
        <end position="17"/>
    </location>
</feature>
<organism evidence="3 4">
    <name type="scientific">Eutypa lata (strain UCR-EL1)</name>
    <name type="common">Grapevine dieback disease fungus</name>
    <name type="synonym">Eutypa armeniacae</name>
    <dbReference type="NCBI Taxonomy" id="1287681"/>
    <lineage>
        <taxon>Eukaryota</taxon>
        <taxon>Fungi</taxon>
        <taxon>Dikarya</taxon>
        <taxon>Ascomycota</taxon>
        <taxon>Pezizomycotina</taxon>
        <taxon>Sordariomycetes</taxon>
        <taxon>Xylariomycetidae</taxon>
        <taxon>Xylariales</taxon>
        <taxon>Diatrypaceae</taxon>
        <taxon>Eutypa</taxon>
    </lineage>
</organism>
<gene>
    <name evidence="3" type="ORF">UCREL1_6488</name>
</gene>
<dbReference type="OrthoDB" id="408973at2759"/>
<dbReference type="Proteomes" id="UP000012174">
    <property type="component" value="Unassembled WGS sequence"/>
</dbReference>
<dbReference type="Gene3D" id="3.10.180.10">
    <property type="entry name" value="2,3-Dihydroxybiphenyl 1,2-Dioxygenase, domain 1"/>
    <property type="match status" value="1"/>
</dbReference>
<protein>
    <submittedName>
        <fullName evidence="3">Putative glyoxalase bleomycin resistance protein dioxygenase superfamily protein</fullName>
    </submittedName>
</protein>
<feature type="region of interest" description="Disordered" evidence="1">
    <location>
        <begin position="19"/>
        <end position="38"/>
    </location>
</feature>
<dbReference type="InterPro" id="IPR029068">
    <property type="entry name" value="Glyas_Bleomycin-R_OHBP_Dase"/>
</dbReference>
<evidence type="ECO:0000313" key="4">
    <source>
        <dbReference type="Proteomes" id="UP000012174"/>
    </source>
</evidence>
<dbReference type="EMBL" id="KB706635">
    <property type="protein sequence ID" value="EMR66523.1"/>
    <property type="molecule type" value="Genomic_DNA"/>
</dbReference>
<dbReference type="PANTHER" id="PTHR40265:SF1">
    <property type="entry name" value="GLYOXALASE-LIKE DOMAIN-CONTAINING PROTEIN"/>
    <property type="match status" value="1"/>
</dbReference>
<keyword evidence="3" id="KW-0560">Oxidoreductase</keyword>
<keyword evidence="4" id="KW-1185">Reference proteome</keyword>
<keyword evidence="3" id="KW-0223">Dioxygenase</keyword>